<keyword evidence="2 4" id="KW-0479">Metal-binding</keyword>
<evidence type="ECO:0000256" key="1">
    <source>
        <dbReference type="ARBA" id="ARBA00022617"/>
    </source>
</evidence>
<organism evidence="7 8">
    <name type="scientific">Halospina denitrificans</name>
    <dbReference type="NCBI Taxonomy" id="332522"/>
    <lineage>
        <taxon>Bacteria</taxon>
        <taxon>Pseudomonadati</taxon>
        <taxon>Pseudomonadota</taxon>
        <taxon>Gammaproteobacteria</taxon>
        <taxon>Halospina</taxon>
    </lineage>
</organism>
<keyword evidence="3 4" id="KW-0408">Iron</keyword>
<dbReference type="GO" id="GO:0020037">
    <property type="term" value="F:heme binding"/>
    <property type="evidence" value="ECO:0007669"/>
    <property type="project" value="InterPro"/>
</dbReference>
<dbReference type="PANTHER" id="PTHR35008:SF9">
    <property type="entry name" value="CYTOCHROME C DOMAIN-CONTAINING PROTEIN"/>
    <property type="match status" value="1"/>
</dbReference>
<dbReference type="RefSeq" id="WP_243864836.1">
    <property type="nucleotide sequence ID" value="NZ_SOAX01000001.1"/>
</dbReference>
<proteinExistence type="predicted"/>
<evidence type="ECO:0000256" key="4">
    <source>
        <dbReference type="PROSITE-ProRule" id="PRU00433"/>
    </source>
</evidence>
<dbReference type="PANTHER" id="PTHR35008">
    <property type="entry name" value="BLL4482 PROTEIN-RELATED"/>
    <property type="match status" value="1"/>
</dbReference>
<name>A0A4R7K245_9GAMM</name>
<dbReference type="Proteomes" id="UP000295830">
    <property type="component" value="Unassembled WGS sequence"/>
</dbReference>
<dbReference type="InterPro" id="IPR036909">
    <property type="entry name" value="Cyt_c-like_dom_sf"/>
</dbReference>
<comment type="caution">
    <text evidence="7">The sequence shown here is derived from an EMBL/GenBank/DDBJ whole genome shotgun (WGS) entry which is preliminary data.</text>
</comment>
<evidence type="ECO:0000259" key="6">
    <source>
        <dbReference type="PROSITE" id="PS51007"/>
    </source>
</evidence>
<evidence type="ECO:0000313" key="7">
    <source>
        <dbReference type="EMBL" id="TDT44454.1"/>
    </source>
</evidence>
<protein>
    <submittedName>
        <fullName evidence="7">Thiosulfate dehydrogenase</fullName>
    </submittedName>
</protein>
<evidence type="ECO:0000256" key="5">
    <source>
        <dbReference type="SAM" id="SignalP"/>
    </source>
</evidence>
<dbReference type="InterPro" id="IPR009056">
    <property type="entry name" value="Cyt_c-like_dom"/>
</dbReference>
<dbReference type="SUPFAM" id="SSF46626">
    <property type="entry name" value="Cytochrome c"/>
    <property type="match status" value="2"/>
</dbReference>
<dbReference type="Pfam" id="PF00034">
    <property type="entry name" value="Cytochrom_C"/>
    <property type="match status" value="1"/>
</dbReference>
<keyword evidence="5" id="KW-0732">Signal</keyword>
<reference evidence="7 8" key="1">
    <citation type="submission" date="2019-03" db="EMBL/GenBank/DDBJ databases">
        <title>Genomic Encyclopedia of Type Strains, Phase IV (KMG-IV): sequencing the most valuable type-strain genomes for metagenomic binning, comparative biology and taxonomic classification.</title>
        <authorList>
            <person name="Goeker M."/>
        </authorList>
    </citation>
    <scope>NUCLEOTIDE SEQUENCE [LARGE SCALE GENOMIC DNA]</scope>
    <source>
        <strain evidence="7 8">DSM 15505</strain>
    </source>
</reference>
<dbReference type="GO" id="GO:0009055">
    <property type="term" value="F:electron transfer activity"/>
    <property type="evidence" value="ECO:0007669"/>
    <property type="project" value="InterPro"/>
</dbReference>
<sequence>MNKTHQDIILPGRHTALLLAATLLVAGTAFAQDDETLTKQVELKEAPEASGEGYFDYPGMDEIPEGQFGEAVRSGMEAFVNTLQHPEAKRHVGNGQNCANCHLGGGMAANSAPLWGAWGIYPKYRGKNDHVNTMDERIRGCFTYSMNAGDSEAGGPPEPDSQLLKDMQSFMFWSARGAPLGENLPGRGYRSVEKPEDGYSISRGKSIYEAQCAVCHSGDGSGKFTADGKQIFPPLWGEKAFNWGAGMHRINTAAGFIKYNMPLGKANPVEKHAALSDQEAWDVAAYMNSHERPRDPRWEGDRTTTAEKWHDHECLFNHKAHGQILGEGTK</sequence>
<dbReference type="GO" id="GO:0046872">
    <property type="term" value="F:metal ion binding"/>
    <property type="evidence" value="ECO:0007669"/>
    <property type="project" value="UniProtKB-KW"/>
</dbReference>
<dbReference type="PROSITE" id="PS51007">
    <property type="entry name" value="CYTC"/>
    <property type="match status" value="1"/>
</dbReference>
<dbReference type="Pfam" id="PF21342">
    <property type="entry name" value="SoxA-TsdA_cyt-c"/>
    <property type="match status" value="1"/>
</dbReference>
<accession>A0A4R7K245</accession>
<dbReference type="AlphaFoldDB" id="A0A4R7K245"/>
<gene>
    <name evidence="7" type="ORF">DES49_0558</name>
</gene>
<dbReference type="Gene3D" id="1.10.760.10">
    <property type="entry name" value="Cytochrome c-like domain"/>
    <property type="match status" value="2"/>
</dbReference>
<feature type="chain" id="PRO_5020250688" evidence="5">
    <location>
        <begin position="32"/>
        <end position="330"/>
    </location>
</feature>
<keyword evidence="8" id="KW-1185">Reference proteome</keyword>
<evidence type="ECO:0000256" key="3">
    <source>
        <dbReference type="ARBA" id="ARBA00023004"/>
    </source>
</evidence>
<keyword evidence="1 4" id="KW-0349">Heme</keyword>
<dbReference type="InterPro" id="IPR051459">
    <property type="entry name" value="Cytochrome_c-type_DH"/>
</dbReference>
<feature type="signal peptide" evidence="5">
    <location>
        <begin position="1"/>
        <end position="31"/>
    </location>
</feature>
<dbReference type="EMBL" id="SOAX01000001">
    <property type="protein sequence ID" value="TDT44454.1"/>
    <property type="molecule type" value="Genomic_DNA"/>
</dbReference>
<feature type="domain" description="Cytochrome c" evidence="6">
    <location>
        <begin position="199"/>
        <end position="291"/>
    </location>
</feature>
<evidence type="ECO:0000313" key="8">
    <source>
        <dbReference type="Proteomes" id="UP000295830"/>
    </source>
</evidence>
<evidence type="ECO:0000256" key="2">
    <source>
        <dbReference type="ARBA" id="ARBA00022723"/>
    </source>
</evidence>